<keyword evidence="10" id="KW-0560">Oxidoreductase</keyword>
<evidence type="ECO:0000256" key="5">
    <source>
        <dbReference type="ARBA" id="ARBA00022531"/>
    </source>
</evidence>
<dbReference type="InterPro" id="IPR016053">
    <property type="entry name" value="Haem_Oase-like"/>
</dbReference>
<evidence type="ECO:0000256" key="2">
    <source>
        <dbReference type="ARBA" id="ARBA00006134"/>
    </source>
</evidence>
<dbReference type="InterPro" id="IPR010417">
    <property type="entry name" value="Embryo-specific_ATS3"/>
</dbReference>
<dbReference type="GO" id="GO:0009507">
    <property type="term" value="C:chloroplast"/>
    <property type="evidence" value="ECO:0007669"/>
    <property type="project" value="UniProtKB-SubCell"/>
</dbReference>
<sequence>MASLTPVSQSQLLFNKTQFKLPPNLRSGLLVNKFSVSFRRMSFRVPTKAAAASGVVSATTAEKAKKRYPGEAKGFVEEMRFVAMKLHTRDQAKEGEKEVKEPQEGPVAKWEPTVDGYLKFLVDSKLVYDTLEEIVEKAPFPSYNEFRNTGLERSEKLAKDLEWFKEQGYAIPEPSTPGVTYAEYLKELSEKDPQAFICHFYNIYFAHSAGGRMIGKKVAEMILDKKDLEFYKWDGELPQLLQNVREKLNKVAESWTREEKNHCLEETEKSFKHSGEILRLGFLRLHAASSSLTPALQAKRSCPYTVIIKTSCSSTTSTRDRISLAYGDAHGNEVYAKRLDDPVSRTFERCSSDKFHIDGPCARDICYLNLLRNGSDGWKPEFVKISGPHTNPIIFDFNTFLPNRVWFGHNLCRHG</sequence>
<evidence type="ECO:0000256" key="9">
    <source>
        <dbReference type="ARBA" id="ARBA00022946"/>
    </source>
</evidence>
<keyword evidence="9" id="KW-0809">Transit peptide</keyword>
<evidence type="ECO:0000256" key="6">
    <source>
        <dbReference type="ARBA" id="ARBA00022617"/>
    </source>
</evidence>
<proteinExistence type="inferred from homology"/>
<dbReference type="InterPro" id="IPR016951">
    <property type="entry name" value="Haem_Oase_decyc_pln"/>
</dbReference>
<dbReference type="SUPFAM" id="SSF49723">
    <property type="entry name" value="Lipase/lipooxygenase domain (PLAT/LH2 domain)"/>
    <property type="match status" value="1"/>
</dbReference>
<keyword evidence="8" id="KW-0479">Metal-binding</keyword>
<dbReference type="GO" id="GO:0010024">
    <property type="term" value="P:phytochromobilin biosynthetic process"/>
    <property type="evidence" value="ECO:0007669"/>
    <property type="project" value="TreeGrafter"/>
</dbReference>
<evidence type="ECO:0000313" key="12">
    <source>
        <dbReference type="EMBL" id="RXI05744.1"/>
    </source>
</evidence>
<keyword evidence="6" id="KW-0349">Heme</keyword>
<dbReference type="Pfam" id="PF06232">
    <property type="entry name" value="ATS3"/>
    <property type="match status" value="1"/>
</dbReference>
<dbReference type="InterPro" id="IPR002051">
    <property type="entry name" value="Haem_Oase"/>
</dbReference>
<dbReference type="AlphaFoldDB" id="A0A498KH65"/>
<dbReference type="InterPro" id="IPR036392">
    <property type="entry name" value="PLAT/LH2_dom_sf"/>
</dbReference>
<evidence type="ECO:0000256" key="10">
    <source>
        <dbReference type="ARBA" id="ARBA00023002"/>
    </source>
</evidence>
<dbReference type="Proteomes" id="UP000290289">
    <property type="component" value="Chromosome 2"/>
</dbReference>
<dbReference type="STRING" id="3750.A0A498KH65"/>
<dbReference type="GO" id="GO:0015979">
    <property type="term" value="P:photosynthesis"/>
    <property type="evidence" value="ECO:0007669"/>
    <property type="project" value="UniProtKB-KW"/>
</dbReference>
<evidence type="ECO:0000256" key="4">
    <source>
        <dbReference type="ARBA" id="ARBA00022528"/>
    </source>
</evidence>
<dbReference type="GO" id="GO:0046872">
    <property type="term" value="F:metal ion binding"/>
    <property type="evidence" value="ECO:0007669"/>
    <property type="project" value="UniProtKB-KW"/>
</dbReference>
<dbReference type="CDD" id="cd00113">
    <property type="entry name" value="PLAT"/>
    <property type="match status" value="1"/>
</dbReference>
<dbReference type="PANTHER" id="PTHR35703:SF2">
    <property type="entry name" value="HEME OXYGENASE 1, CHLOROPLASTIC-RELATED"/>
    <property type="match status" value="1"/>
</dbReference>
<organism evidence="12 13">
    <name type="scientific">Malus domestica</name>
    <name type="common">Apple</name>
    <name type="synonym">Pyrus malus</name>
    <dbReference type="NCBI Taxonomy" id="3750"/>
    <lineage>
        <taxon>Eukaryota</taxon>
        <taxon>Viridiplantae</taxon>
        <taxon>Streptophyta</taxon>
        <taxon>Embryophyta</taxon>
        <taxon>Tracheophyta</taxon>
        <taxon>Spermatophyta</taxon>
        <taxon>Magnoliopsida</taxon>
        <taxon>eudicotyledons</taxon>
        <taxon>Gunneridae</taxon>
        <taxon>Pentapetalae</taxon>
        <taxon>rosids</taxon>
        <taxon>fabids</taxon>
        <taxon>Rosales</taxon>
        <taxon>Rosaceae</taxon>
        <taxon>Amygdaloideae</taxon>
        <taxon>Maleae</taxon>
        <taxon>Malus</taxon>
    </lineage>
</organism>
<dbReference type="EMBL" id="RDQH01000328">
    <property type="protein sequence ID" value="RXI05744.1"/>
    <property type="molecule type" value="Genomic_DNA"/>
</dbReference>
<dbReference type="Gene3D" id="2.60.60.20">
    <property type="entry name" value="PLAT/LH2 domain"/>
    <property type="match status" value="1"/>
</dbReference>
<accession>A0A498KH65</accession>
<dbReference type="PANTHER" id="PTHR35703">
    <property type="entry name" value="HEME OXYGENASE 1, CHLOROPLASTIC-RELATED"/>
    <property type="match status" value="1"/>
</dbReference>
<comment type="subcellular location">
    <subcellularLocation>
        <location evidence="1">Plastid</location>
        <location evidence="1">Chloroplast</location>
    </subcellularLocation>
</comment>
<evidence type="ECO:0000256" key="1">
    <source>
        <dbReference type="ARBA" id="ARBA00004229"/>
    </source>
</evidence>
<gene>
    <name evidence="12" type="ORF">DVH24_017786</name>
</gene>
<evidence type="ECO:0000256" key="7">
    <source>
        <dbReference type="ARBA" id="ARBA00022640"/>
    </source>
</evidence>
<dbReference type="EC" id="1.14.14.18" evidence="3"/>
<name>A0A498KH65_MALDO</name>
<keyword evidence="4" id="KW-0150">Chloroplast</keyword>
<evidence type="ECO:0000256" key="11">
    <source>
        <dbReference type="ARBA" id="ARBA00023004"/>
    </source>
</evidence>
<dbReference type="Pfam" id="PF01126">
    <property type="entry name" value="Heme_oxygenase"/>
    <property type="match status" value="1"/>
</dbReference>
<protein>
    <recommendedName>
        <fullName evidence="3">heme oxygenase (biliverdin-producing)</fullName>
        <ecNumber evidence="3">1.14.14.18</ecNumber>
    </recommendedName>
</protein>
<dbReference type="SUPFAM" id="SSF48613">
    <property type="entry name" value="Heme oxygenase-like"/>
    <property type="match status" value="1"/>
</dbReference>
<dbReference type="InterPro" id="IPR016084">
    <property type="entry name" value="Haem_Oase-like_multi-hlx"/>
</dbReference>
<comment type="similarity">
    <text evidence="2">Belongs to the heme oxygenase family.</text>
</comment>
<evidence type="ECO:0000256" key="8">
    <source>
        <dbReference type="ARBA" id="ARBA00022723"/>
    </source>
</evidence>
<keyword evidence="7" id="KW-0934">Plastid</keyword>
<reference evidence="12 13" key="1">
    <citation type="submission" date="2018-10" db="EMBL/GenBank/DDBJ databases">
        <title>A high-quality apple genome assembly.</title>
        <authorList>
            <person name="Hu J."/>
        </authorList>
    </citation>
    <scope>NUCLEOTIDE SEQUENCE [LARGE SCALE GENOMIC DNA]</scope>
    <source>
        <strain evidence="13">cv. HFTH1</strain>
        <tissue evidence="12">Young leaf</tissue>
    </source>
</reference>
<keyword evidence="5" id="KW-0602">Photosynthesis</keyword>
<comment type="caution">
    <text evidence="12">The sequence shown here is derived from an EMBL/GenBank/DDBJ whole genome shotgun (WGS) entry which is preliminary data.</text>
</comment>
<dbReference type="GO" id="GO:0004392">
    <property type="term" value="F:heme oxygenase (decyclizing) activity"/>
    <property type="evidence" value="ECO:0007669"/>
    <property type="project" value="UniProtKB-EC"/>
</dbReference>
<dbReference type="Gene3D" id="1.20.910.10">
    <property type="entry name" value="Heme oxygenase-like"/>
    <property type="match status" value="1"/>
</dbReference>
<evidence type="ECO:0000313" key="13">
    <source>
        <dbReference type="Proteomes" id="UP000290289"/>
    </source>
</evidence>
<keyword evidence="11" id="KW-0408">Iron</keyword>
<dbReference type="GO" id="GO:0006788">
    <property type="term" value="P:heme oxidation"/>
    <property type="evidence" value="ECO:0007669"/>
    <property type="project" value="InterPro"/>
</dbReference>
<evidence type="ECO:0000256" key="3">
    <source>
        <dbReference type="ARBA" id="ARBA00012360"/>
    </source>
</evidence>
<dbReference type="CDD" id="cd19165">
    <property type="entry name" value="HemeO"/>
    <property type="match status" value="1"/>
</dbReference>
<dbReference type="FunFam" id="1.20.910.10:FF:000005">
    <property type="entry name" value="Heme oxygenase 1"/>
    <property type="match status" value="1"/>
</dbReference>
<keyword evidence="13" id="KW-1185">Reference proteome</keyword>